<evidence type="ECO:0000313" key="3">
    <source>
        <dbReference type="EMBL" id="TKI71106.1"/>
    </source>
</evidence>
<dbReference type="SUPFAM" id="SSF52821">
    <property type="entry name" value="Rhodanese/Cell cycle control phosphatase"/>
    <property type="match status" value="2"/>
</dbReference>
<dbReference type="Proteomes" id="UP000309561">
    <property type="component" value="Unassembled WGS sequence"/>
</dbReference>
<dbReference type="Pfam" id="PF00581">
    <property type="entry name" value="Rhodanese"/>
    <property type="match status" value="1"/>
</dbReference>
<feature type="domain" description="Rhodanese" evidence="2">
    <location>
        <begin position="31"/>
        <end position="139"/>
    </location>
</feature>
<dbReference type="SMART" id="SM00450">
    <property type="entry name" value="RHOD"/>
    <property type="match status" value="1"/>
</dbReference>
<feature type="domain" description="Rhodanese" evidence="2">
    <location>
        <begin position="182"/>
        <end position="240"/>
    </location>
</feature>
<dbReference type="InterPro" id="IPR051126">
    <property type="entry name" value="Thiosulfate_sulfurtransferase"/>
</dbReference>
<name>A0A4U2Z9F0_9BACT</name>
<dbReference type="PANTHER" id="PTHR43855">
    <property type="entry name" value="THIOSULFATE SULFURTRANSFERASE"/>
    <property type="match status" value="1"/>
</dbReference>
<reference evidence="3 4" key="1">
    <citation type="submission" date="2019-04" db="EMBL/GenBank/DDBJ databases">
        <title>Sulfurimonas crateris sp. nov. a facultative anaerobic sulfur-oxidizing chemolithautotrophic bacterium isolated from a terrestrial mud vulcano.</title>
        <authorList>
            <person name="Ratnikova N.M."/>
            <person name="Slobodkin A.I."/>
            <person name="Merkel A.Y."/>
            <person name="Novikov A."/>
            <person name="Bonch-Osmolovskaya E.A."/>
            <person name="Slobodkina G.B."/>
        </authorList>
    </citation>
    <scope>NUCLEOTIDE SEQUENCE [LARGE SCALE GENOMIC DNA]</scope>
    <source>
        <strain evidence="3 4">SN118</strain>
    </source>
</reference>
<dbReference type="AlphaFoldDB" id="A0A4U2Z9F0"/>
<keyword evidence="4" id="KW-1185">Reference proteome</keyword>
<keyword evidence="1" id="KW-0677">Repeat</keyword>
<accession>A0A4U2Z9F0</accession>
<dbReference type="InterPro" id="IPR001763">
    <property type="entry name" value="Rhodanese-like_dom"/>
</dbReference>
<dbReference type="Gene3D" id="3.40.250.10">
    <property type="entry name" value="Rhodanese-like domain"/>
    <property type="match status" value="2"/>
</dbReference>
<dbReference type="RefSeq" id="WP_137011604.1">
    <property type="nucleotide sequence ID" value="NZ_SZPX01000001.1"/>
</dbReference>
<dbReference type="InterPro" id="IPR036873">
    <property type="entry name" value="Rhodanese-like_dom_sf"/>
</dbReference>
<dbReference type="PANTHER" id="PTHR43855:SF1">
    <property type="entry name" value="THIOSULFATE SULFURTRANSFERASE"/>
    <property type="match status" value="1"/>
</dbReference>
<dbReference type="PROSITE" id="PS50206">
    <property type="entry name" value="RHODANESE_3"/>
    <property type="match status" value="2"/>
</dbReference>
<dbReference type="OrthoDB" id="9781034at2"/>
<gene>
    <name evidence="3" type="ORF">FCU45_01610</name>
</gene>
<evidence type="ECO:0000256" key="1">
    <source>
        <dbReference type="ARBA" id="ARBA00022737"/>
    </source>
</evidence>
<protein>
    <recommendedName>
        <fullName evidence="2">Rhodanese domain-containing protein</fullName>
    </recommendedName>
</protein>
<proteinExistence type="predicted"/>
<evidence type="ECO:0000313" key="4">
    <source>
        <dbReference type="Proteomes" id="UP000309561"/>
    </source>
</evidence>
<evidence type="ECO:0000259" key="2">
    <source>
        <dbReference type="PROSITE" id="PS50206"/>
    </source>
</evidence>
<comment type="caution">
    <text evidence="3">The sequence shown here is derived from an EMBL/GenBank/DDBJ whole genome shotgun (WGS) entry which is preliminary data.</text>
</comment>
<sequence length="242" mass="28161">MKYLLTLLLLTFYTYASDAFITPERLKELLKDKKLILLDVSSMYDTSHIMGALYADISKFTKSKYERLASAYSKNVQKEIIDLGIDPDSHVVIYSRNSYDEFQNATYLAFVLIEHGFENVSILDGGYMAWVFEYHTLISSKKSSAKDDGTYEIKHNPNLLIEPDYIDRNSRNIVVVEKDYRDNFFDDLTLRGEDELNEFASELSLIKDKEIAVHDETIFKASVNWYILYKELGFKNVKILQF</sequence>
<organism evidence="3 4">
    <name type="scientific">Sulfurimonas crateris</name>
    <dbReference type="NCBI Taxonomy" id="2574727"/>
    <lineage>
        <taxon>Bacteria</taxon>
        <taxon>Pseudomonadati</taxon>
        <taxon>Campylobacterota</taxon>
        <taxon>Epsilonproteobacteria</taxon>
        <taxon>Campylobacterales</taxon>
        <taxon>Sulfurimonadaceae</taxon>
        <taxon>Sulfurimonas</taxon>
    </lineage>
</organism>
<dbReference type="EMBL" id="SZPX01000001">
    <property type="protein sequence ID" value="TKI71106.1"/>
    <property type="molecule type" value="Genomic_DNA"/>
</dbReference>